<evidence type="ECO:0000259" key="16">
    <source>
        <dbReference type="Pfam" id="PF16491"/>
    </source>
</evidence>
<evidence type="ECO:0000259" key="15">
    <source>
        <dbReference type="Pfam" id="PF01435"/>
    </source>
</evidence>
<evidence type="ECO:0000256" key="13">
    <source>
        <dbReference type="RuleBase" id="RU003983"/>
    </source>
</evidence>
<keyword evidence="8 14" id="KW-1133">Transmembrane helix</keyword>
<evidence type="ECO:0000256" key="14">
    <source>
        <dbReference type="SAM" id="Phobius"/>
    </source>
</evidence>
<feature type="binding site" evidence="12">
    <location>
        <position position="354"/>
    </location>
    <ligand>
        <name>Zn(2+)</name>
        <dbReference type="ChEBI" id="CHEBI:29105"/>
        <note>catalytic</note>
    </ligand>
</feature>
<dbReference type="FunFam" id="3.30.2010.10:FF:000002">
    <property type="entry name" value="CAAX prenyl protease"/>
    <property type="match status" value="1"/>
</dbReference>
<feature type="domain" description="CAAX prenyl protease 1 N-terminal" evidence="16">
    <location>
        <begin position="30"/>
        <end position="203"/>
    </location>
</feature>
<keyword evidence="5 13" id="KW-0378">Hydrolase</keyword>
<dbReference type="InterPro" id="IPR027057">
    <property type="entry name" value="CAXX_Prtase_1"/>
</dbReference>
<keyword evidence="7 12" id="KW-0862">Zinc</keyword>
<name>A0A239LYI8_EKHLU</name>
<keyword evidence="2 13" id="KW-0645">Protease</keyword>
<sequence length="410" mass="46642">MTEQTIFTILLAIITFDFALERVLNFLNRKSAKKPIPKELEGIYDKEKYAKSQAYQAEVSQFSMFSATFSFVLLVLAIYNGWFGMLDQWIRTFSPYNLTSPLFFFGILFIVSDVINTPFSIYRNFVIEAKYGFNKMTVKTFILDKIKGYILTIIIGGLLLGVLIYLVNAIGSDFWYYFWAIMAAFVLFANLFYTSLILPLFNKLTPMDEGELKSSIQSYCDKVNFPLKNIFIMDGSKRSSKGNAFFSGLGKKKKVVLFDTLVEKHSVQELTAVFAHEVGHYKKKHILFTTIFSIGMMGFMLFLFSRMAYSAEVSWAMGGQTSALHLNLLAFGILYSPISTLLGIIGNVISRKNEYEADAYAKETYDGTPLITGLKRMSADHLSNLTPHPAFVFVHYSHPPLKERVKALER</sequence>
<comment type="subcellular location">
    <subcellularLocation>
        <location evidence="1">Endoplasmic reticulum membrane</location>
        <topology evidence="1">Multi-pass membrane protein</topology>
    </subcellularLocation>
</comment>
<dbReference type="Proteomes" id="UP000198393">
    <property type="component" value="Unassembled WGS sequence"/>
</dbReference>
<feature type="binding site" evidence="12">
    <location>
        <position position="280"/>
    </location>
    <ligand>
        <name>Zn(2+)</name>
        <dbReference type="ChEBI" id="CHEBI:29105"/>
        <note>catalytic</note>
    </ligand>
</feature>
<feature type="transmembrane region" description="Helical" evidence="14">
    <location>
        <begin position="286"/>
        <end position="304"/>
    </location>
</feature>
<evidence type="ECO:0000256" key="6">
    <source>
        <dbReference type="ARBA" id="ARBA00022824"/>
    </source>
</evidence>
<dbReference type="OrthoDB" id="9781930at2"/>
<evidence type="ECO:0000256" key="11">
    <source>
        <dbReference type="PIRSR" id="PIRSR627057-1"/>
    </source>
</evidence>
<evidence type="ECO:0000313" key="17">
    <source>
        <dbReference type="EMBL" id="SNT35727.1"/>
    </source>
</evidence>
<reference evidence="17 18" key="1">
    <citation type="submission" date="2017-06" db="EMBL/GenBank/DDBJ databases">
        <authorList>
            <person name="Kim H.J."/>
            <person name="Triplett B.A."/>
        </authorList>
    </citation>
    <scope>NUCLEOTIDE SEQUENCE [LARGE SCALE GENOMIC DNA]</scope>
    <source>
        <strain evidence="17 18">DSM 19307</strain>
    </source>
</reference>
<evidence type="ECO:0000256" key="8">
    <source>
        <dbReference type="ARBA" id="ARBA00022989"/>
    </source>
</evidence>
<dbReference type="GO" id="GO:0071586">
    <property type="term" value="P:CAAX-box protein processing"/>
    <property type="evidence" value="ECO:0007669"/>
    <property type="project" value="InterPro"/>
</dbReference>
<keyword evidence="6" id="KW-0256">Endoplasmic reticulum</keyword>
<dbReference type="Pfam" id="PF01435">
    <property type="entry name" value="Peptidase_M48"/>
    <property type="match status" value="1"/>
</dbReference>
<evidence type="ECO:0000313" key="18">
    <source>
        <dbReference type="Proteomes" id="UP000198393"/>
    </source>
</evidence>
<dbReference type="GO" id="GO:0004222">
    <property type="term" value="F:metalloendopeptidase activity"/>
    <property type="evidence" value="ECO:0007669"/>
    <property type="project" value="InterPro"/>
</dbReference>
<dbReference type="AlphaFoldDB" id="A0A239LYI8"/>
<dbReference type="PANTHER" id="PTHR10120">
    <property type="entry name" value="CAAX PRENYL PROTEASE 1"/>
    <property type="match status" value="1"/>
</dbReference>
<feature type="transmembrane region" description="Helical" evidence="14">
    <location>
        <begin position="324"/>
        <end position="345"/>
    </location>
</feature>
<feature type="transmembrane region" description="Helical" evidence="14">
    <location>
        <begin position="146"/>
        <end position="168"/>
    </location>
</feature>
<evidence type="ECO:0000256" key="7">
    <source>
        <dbReference type="ARBA" id="ARBA00022833"/>
    </source>
</evidence>
<keyword evidence="4 12" id="KW-0479">Metal-binding</keyword>
<dbReference type="InterPro" id="IPR032456">
    <property type="entry name" value="Peptidase_M48_N"/>
</dbReference>
<feature type="active site" evidence="11">
    <location>
        <position position="277"/>
    </location>
</feature>
<keyword evidence="9 13" id="KW-0482">Metalloprotease</keyword>
<evidence type="ECO:0000256" key="12">
    <source>
        <dbReference type="PIRSR" id="PIRSR627057-2"/>
    </source>
</evidence>
<dbReference type="InterPro" id="IPR001915">
    <property type="entry name" value="Peptidase_M48"/>
</dbReference>
<protein>
    <submittedName>
        <fullName evidence="17">STE24 endopeptidase</fullName>
    </submittedName>
</protein>
<gene>
    <name evidence="17" type="ORF">SAMN05421640_3511</name>
</gene>
<evidence type="ECO:0000256" key="10">
    <source>
        <dbReference type="ARBA" id="ARBA00023136"/>
    </source>
</evidence>
<dbReference type="GO" id="GO:0046872">
    <property type="term" value="F:metal ion binding"/>
    <property type="evidence" value="ECO:0007669"/>
    <property type="project" value="UniProtKB-KW"/>
</dbReference>
<feature type="transmembrane region" description="Helical" evidence="14">
    <location>
        <begin position="6"/>
        <end position="24"/>
    </location>
</feature>
<keyword evidence="18" id="KW-1185">Reference proteome</keyword>
<organism evidence="17 18">
    <name type="scientific">Ekhidna lutea</name>
    <dbReference type="NCBI Taxonomy" id="447679"/>
    <lineage>
        <taxon>Bacteria</taxon>
        <taxon>Pseudomonadati</taxon>
        <taxon>Bacteroidota</taxon>
        <taxon>Cytophagia</taxon>
        <taxon>Cytophagales</taxon>
        <taxon>Reichenbachiellaceae</taxon>
        <taxon>Ekhidna</taxon>
    </lineage>
</organism>
<evidence type="ECO:0000256" key="3">
    <source>
        <dbReference type="ARBA" id="ARBA00022692"/>
    </source>
</evidence>
<feature type="transmembrane region" description="Helical" evidence="14">
    <location>
        <begin position="102"/>
        <end position="125"/>
    </location>
</feature>
<proteinExistence type="inferred from homology"/>
<evidence type="ECO:0000256" key="1">
    <source>
        <dbReference type="ARBA" id="ARBA00004477"/>
    </source>
</evidence>
<dbReference type="Gene3D" id="3.30.2010.10">
    <property type="entry name" value="Metalloproteases ('zincins'), catalytic domain"/>
    <property type="match status" value="1"/>
</dbReference>
<dbReference type="EMBL" id="FZPD01000006">
    <property type="protein sequence ID" value="SNT35727.1"/>
    <property type="molecule type" value="Genomic_DNA"/>
</dbReference>
<comment type="cofactor">
    <cofactor evidence="12 13">
        <name>Zn(2+)</name>
        <dbReference type="ChEBI" id="CHEBI:29105"/>
    </cofactor>
    <text evidence="12 13">Binds 1 zinc ion per subunit.</text>
</comment>
<dbReference type="RefSeq" id="WP_089358180.1">
    <property type="nucleotide sequence ID" value="NZ_FZPD01000006.1"/>
</dbReference>
<feature type="binding site" evidence="12">
    <location>
        <position position="276"/>
    </location>
    <ligand>
        <name>Zn(2+)</name>
        <dbReference type="ChEBI" id="CHEBI:29105"/>
        <note>catalytic</note>
    </ligand>
</feature>
<accession>A0A239LYI8</accession>
<comment type="similarity">
    <text evidence="13">Belongs to the peptidase M48 family.</text>
</comment>
<keyword evidence="10 14" id="KW-0472">Membrane</keyword>
<feature type="transmembrane region" description="Helical" evidence="14">
    <location>
        <begin position="62"/>
        <end position="82"/>
    </location>
</feature>
<evidence type="ECO:0000256" key="9">
    <source>
        <dbReference type="ARBA" id="ARBA00023049"/>
    </source>
</evidence>
<keyword evidence="3 14" id="KW-0812">Transmembrane</keyword>
<evidence type="ECO:0000256" key="2">
    <source>
        <dbReference type="ARBA" id="ARBA00022670"/>
    </source>
</evidence>
<feature type="active site" description="Proton donor" evidence="11">
    <location>
        <position position="358"/>
    </location>
</feature>
<dbReference type="CDD" id="cd07343">
    <property type="entry name" value="M48A_Zmpste24p_like"/>
    <property type="match status" value="1"/>
</dbReference>
<evidence type="ECO:0000256" key="5">
    <source>
        <dbReference type="ARBA" id="ARBA00022801"/>
    </source>
</evidence>
<evidence type="ECO:0000256" key="4">
    <source>
        <dbReference type="ARBA" id="ARBA00022723"/>
    </source>
</evidence>
<dbReference type="Pfam" id="PF16491">
    <property type="entry name" value="Peptidase_M48_N"/>
    <property type="match status" value="1"/>
</dbReference>
<feature type="transmembrane region" description="Helical" evidence="14">
    <location>
        <begin position="174"/>
        <end position="193"/>
    </location>
</feature>
<feature type="domain" description="Peptidase M48" evidence="15">
    <location>
        <begin position="208"/>
        <end position="409"/>
    </location>
</feature>